<evidence type="ECO:0000313" key="2">
    <source>
        <dbReference type="EMBL" id="KAG5459989.1"/>
    </source>
</evidence>
<accession>A0A8H7ZV18</accession>
<dbReference type="AlphaFoldDB" id="A0A8H7ZV18"/>
<reference evidence="2 3" key="1">
    <citation type="journal article" name="Sci. Rep.">
        <title>Genome-scale phylogenetic analyses confirm Olpidium as the closest living zoosporic fungus to the non-flagellated, terrestrial fungi.</title>
        <authorList>
            <person name="Chang Y."/>
            <person name="Rochon D."/>
            <person name="Sekimoto S."/>
            <person name="Wang Y."/>
            <person name="Chovatia M."/>
            <person name="Sandor L."/>
            <person name="Salamov A."/>
            <person name="Grigoriev I.V."/>
            <person name="Stajich J.E."/>
            <person name="Spatafora J.W."/>
        </authorList>
    </citation>
    <scope>NUCLEOTIDE SEQUENCE [LARGE SCALE GENOMIC DNA]</scope>
    <source>
        <strain evidence="2">S191</strain>
    </source>
</reference>
<evidence type="ECO:0000313" key="3">
    <source>
        <dbReference type="Proteomes" id="UP000673691"/>
    </source>
</evidence>
<feature type="compositionally biased region" description="Polar residues" evidence="1">
    <location>
        <begin position="109"/>
        <end position="118"/>
    </location>
</feature>
<feature type="compositionally biased region" description="Basic residues" evidence="1">
    <location>
        <begin position="74"/>
        <end position="86"/>
    </location>
</feature>
<evidence type="ECO:0000256" key="1">
    <source>
        <dbReference type="SAM" id="MobiDB-lite"/>
    </source>
</evidence>
<feature type="compositionally biased region" description="Basic and acidic residues" evidence="1">
    <location>
        <begin position="54"/>
        <end position="66"/>
    </location>
</feature>
<sequence>MLLATDFFFVAEIPCRFWFFCLCVVPAPPPETPAFLSAAAAAAAAAAPLPVATDRNDGGDAGRSRAESLLSTRFRSHRSKRHKAKSRFAGGPLQIPALLERETLGNPLSEPSPTTSGDDTSRRLSEQRFPPQRSGPASSAPIDTKAGVY</sequence>
<dbReference type="EMBL" id="JAEFCI010005969">
    <property type="protein sequence ID" value="KAG5459989.1"/>
    <property type="molecule type" value="Genomic_DNA"/>
</dbReference>
<proteinExistence type="predicted"/>
<comment type="caution">
    <text evidence="2">The sequence shown here is derived from an EMBL/GenBank/DDBJ whole genome shotgun (WGS) entry which is preliminary data.</text>
</comment>
<feature type="region of interest" description="Disordered" evidence="1">
    <location>
        <begin position="47"/>
        <end position="149"/>
    </location>
</feature>
<dbReference type="Proteomes" id="UP000673691">
    <property type="component" value="Unassembled WGS sequence"/>
</dbReference>
<organism evidence="2 3">
    <name type="scientific">Olpidium bornovanus</name>
    <dbReference type="NCBI Taxonomy" id="278681"/>
    <lineage>
        <taxon>Eukaryota</taxon>
        <taxon>Fungi</taxon>
        <taxon>Fungi incertae sedis</taxon>
        <taxon>Olpidiomycota</taxon>
        <taxon>Olpidiomycotina</taxon>
        <taxon>Olpidiomycetes</taxon>
        <taxon>Olpidiales</taxon>
        <taxon>Olpidiaceae</taxon>
        <taxon>Olpidium</taxon>
    </lineage>
</organism>
<name>A0A8H7ZV18_9FUNG</name>
<keyword evidence="3" id="KW-1185">Reference proteome</keyword>
<gene>
    <name evidence="2" type="ORF">BJ554DRAFT_8027</name>
</gene>
<protein>
    <submittedName>
        <fullName evidence="2">Uncharacterized protein</fullName>
    </submittedName>
</protein>